<dbReference type="Pfam" id="PF14020">
    <property type="entry name" value="DUF4236"/>
    <property type="match status" value="1"/>
</dbReference>
<dbReference type="EMBL" id="CAEZXX010000079">
    <property type="protein sequence ID" value="CAB4712386.1"/>
    <property type="molecule type" value="Genomic_DNA"/>
</dbReference>
<proteinExistence type="predicted"/>
<sequence>MGFYVRKRVRLGKGTWLNISKRGVSASQRIGPFTVNSRGRTSLRLGKGIGYRGGCLLALAIPLAGLAVVATGLSLIMHSS</sequence>
<feature type="domain" description="DUF4236" evidence="2">
    <location>
        <begin position="3"/>
        <end position="52"/>
    </location>
</feature>
<organism evidence="3">
    <name type="scientific">freshwater metagenome</name>
    <dbReference type="NCBI Taxonomy" id="449393"/>
    <lineage>
        <taxon>unclassified sequences</taxon>
        <taxon>metagenomes</taxon>
        <taxon>ecological metagenomes</taxon>
    </lineage>
</organism>
<evidence type="ECO:0000313" key="3">
    <source>
        <dbReference type="EMBL" id="CAB4712386.1"/>
    </source>
</evidence>
<feature type="transmembrane region" description="Helical" evidence="1">
    <location>
        <begin position="54"/>
        <end position="77"/>
    </location>
</feature>
<protein>
    <submittedName>
        <fullName evidence="3">Unannotated protein</fullName>
    </submittedName>
</protein>
<keyword evidence="1" id="KW-0812">Transmembrane</keyword>
<accession>A0A6J6QNL1</accession>
<keyword evidence="1" id="KW-1133">Transmembrane helix</keyword>
<keyword evidence="1" id="KW-0472">Membrane</keyword>
<dbReference type="InterPro" id="IPR025330">
    <property type="entry name" value="DUF4236"/>
</dbReference>
<gene>
    <name evidence="3" type="ORF">UFOPK2602_01234</name>
</gene>
<reference evidence="3" key="1">
    <citation type="submission" date="2020-05" db="EMBL/GenBank/DDBJ databases">
        <authorList>
            <person name="Chiriac C."/>
            <person name="Salcher M."/>
            <person name="Ghai R."/>
            <person name="Kavagutti S V."/>
        </authorList>
    </citation>
    <scope>NUCLEOTIDE SEQUENCE</scope>
</reference>
<evidence type="ECO:0000256" key="1">
    <source>
        <dbReference type="SAM" id="Phobius"/>
    </source>
</evidence>
<dbReference type="AlphaFoldDB" id="A0A6J6QNL1"/>
<evidence type="ECO:0000259" key="2">
    <source>
        <dbReference type="Pfam" id="PF14020"/>
    </source>
</evidence>
<name>A0A6J6QNL1_9ZZZZ</name>